<dbReference type="EMBL" id="JBHTMM010000107">
    <property type="protein sequence ID" value="MFD1312178.1"/>
    <property type="molecule type" value="Genomic_DNA"/>
</dbReference>
<gene>
    <name evidence="7" type="ORF">ACFQ5X_41090</name>
</gene>
<dbReference type="NCBIfam" id="NF038128">
    <property type="entry name" value="choice_anch_J"/>
    <property type="match status" value="1"/>
</dbReference>
<evidence type="ECO:0000256" key="4">
    <source>
        <dbReference type="ARBA" id="ARBA00022801"/>
    </source>
</evidence>
<reference evidence="8" key="1">
    <citation type="journal article" date="2019" name="Int. J. Syst. Evol. Microbiol.">
        <title>The Global Catalogue of Microorganisms (GCM) 10K type strain sequencing project: providing services to taxonomists for standard genome sequencing and annotation.</title>
        <authorList>
            <consortium name="The Broad Institute Genomics Platform"/>
            <consortium name="The Broad Institute Genome Sequencing Center for Infectious Disease"/>
            <person name="Wu L."/>
            <person name="Ma J."/>
        </authorList>
    </citation>
    <scope>NUCLEOTIDE SEQUENCE [LARGE SCALE GENOMIC DNA]</scope>
    <source>
        <strain evidence="8">CGMCC 4.7020</strain>
    </source>
</reference>
<dbReference type="InterPro" id="IPR030400">
    <property type="entry name" value="Sedolisin_dom"/>
</dbReference>
<feature type="domain" description="Peptidase S53" evidence="6">
    <location>
        <begin position="99"/>
        <end position="434"/>
    </location>
</feature>
<proteinExistence type="predicted"/>
<sequence>MQAHRSHTLRISRLFTARPGPTPMGLGVVAFIVMAVLSAGLPLAATASAEPSADGSTQDTKPSVESVCSVPQPGKVGCFALRRTDTARKHGVSATAPSGYGPSDLQSAYDLPTDGGAGRTVAIVVAYDDPTAEADLAVYREQYGLPECTAASGCFRKIDQRGGTDFPEPNSSWAAEASLDVDMVSASAPAAHLLLVEADSADFQDMFVAVDQAVAQGAQYVSNSYGSGYTSEPGSGEFAEEATEFDAHYDRPGVAMVASTGDLGYGVSYPAASQHVTAVGGTSLRRSTTASRGWTESAWGLGGSGCSAYEPKPGFQNDTGCDTRSVADVAAVADPYTGLAFYQSYGGYGWGEMGGTSAAAPIITGVYAAAAVPDAGTYPNAYPYFKRSALNDVTSGANGTCAPAYLCTAGAGYDGPTGLGSPNGLAAFRNYPHGTVSGTVTDSTGAPLTTATVTADGYQTTVNSHGHYSLTLPPGSYDLHAAAYGYRTKTTAVTVADGDSIAQGISLDAAPSRTVTGKITDGSGHGYPLYASVTAEDVPGAPVFTNPNTGVFKLKLPEDHDYTLNIVAQYPGYQTATKDITVGSSTRAVDVALPVDAEKDTFAGYDVGTVGRTEAFDATDSPPDGWSVVNAAGTTGGWQFSDNVNRTNVTGGSGGFALADSLVYGNGKRQDTSLISPVYDFSDYTRPRISFDMAYFASHSQTGTVDITTDGGATWTNLRTYTAVSQPGHIDIPIAAYSGAKTVQVRFRFVAAYDNYWELDNVFIGDRPTTPVSGGLVAGVITDANTGAGVLDARVRDADDHGQTRMTVATPNDPQLDDGFYWLFSDTLGKQSFTVTKSKFATGTETAHVVPDAVTEIDHTLQAGKLTIKQAAVDKTLTLGGRATTKLTIKNTGKAPATFSVAEQVGSPEAQTPPADGAAWQSVADLPTATMDNAVAAYGGLLYSAFGYTSSTNAYNSDMYVYDPGTDTWSQLASAADQRDAPAKGFIGGKFYAVGGWRNDGTPDPKLEIYDPASDTWSTGAPSPKPYAGSGSAVLDGKLYVVGGCAEKACDTTDVYAYDPVTDKWSAMAPYPIPITWTACGEIADMLYCAGGETSNSAITKHAYAYDPVTDSWSPITDMPVALWGPSYAAANGLLITIGGRTAASVTNKSFAYDAQAGTWTALPNAVSTIYRGGAAPGFYSVGGRRAANSAPVATASVLPGYDQGDRTDDVTWLGLHGQQATLRPGASTTVTVSLDATVSEVTQPGAYAAKLSVRTDTPYHVASIPVTMTVNPPKGWGTYAGTVLGDDGEGGTAPLAGATVQLIGKKSSHTLTTADDGTCFLWLDAHGGPLTVTVSMEGYESQTTQVKLAKQGPTLGDFTLKKAP</sequence>
<evidence type="ECO:0000313" key="8">
    <source>
        <dbReference type="Proteomes" id="UP001597058"/>
    </source>
</evidence>
<dbReference type="PROSITE" id="PS51695">
    <property type="entry name" value="SEDOLISIN"/>
    <property type="match status" value="1"/>
</dbReference>
<accession>A0ABW3XVC1</accession>
<dbReference type="SUPFAM" id="SSF50965">
    <property type="entry name" value="Galactose oxidase, central domain"/>
    <property type="match status" value="1"/>
</dbReference>
<dbReference type="Gene3D" id="2.120.10.80">
    <property type="entry name" value="Kelch-type beta propeller"/>
    <property type="match status" value="1"/>
</dbReference>
<evidence type="ECO:0000256" key="2">
    <source>
        <dbReference type="ARBA" id="ARBA00022670"/>
    </source>
</evidence>
<dbReference type="CDD" id="cd04056">
    <property type="entry name" value="Peptidases_S53"/>
    <property type="match status" value="1"/>
</dbReference>
<dbReference type="InterPro" id="IPR006652">
    <property type="entry name" value="Kelch_1"/>
</dbReference>
<evidence type="ECO:0000256" key="1">
    <source>
        <dbReference type="ARBA" id="ARBA00022441"/>
    </source>
</evidence>
<dbReference type="Proteomes" id="UP001597058">
    <property type="component" value="Unassembled WGS sequence"/>
</dbReference>
<dbReference type="PROSITE" id="PS00138">
    <property type="entry name" value="SUBTILASE_SER"/>
    <property type="match status" value="1"/>
</dbReference>
<evidence type="ECO:0000256" key="5">
    <source>
        <dbReference type="ARBA" id="ARBA00022825"/>
    </source>
</evidence>
<dbReference type="PANTHER" id="PTHR46344:SF27">
    <property type="entry name" value="KELCH REPEAT SUPERFAMILY PROTEIN"/>
    <property type="match status" value="1"/>
</dbReference>
<dbReference type="PANTHER" id="PTHR46344">
    <property type="entry name" value="OS02G0202900 PROTEIN"/>
    <property type="match status" value="1"/>
</dbReference>
<keyword evidence="4" id="KW-0378">Hydrolase</keyword>
<evidence type="ECO:0000259" key="6">
    <source>
        <dbReference type="PROSITE" id="PS51695"/>
    </source>
</evidence>
<dbReference type="Gene3D" id="2.60.120.260">
    <property type="entry name" value="Galactose-binding domain-like"/>
    <property type="match status" value="1"/>
</dbReference>
<dbReference type="Pfam" id="PF01344">
    <property type="entry name" value="Kelch_1"/>
    <property type="match status" value="1"/>
</dbReference>
<keyword evidence="5" id="KW-0720">Serine protease</keyword>
<evidence type="ECO:0000256" key="3">
    <source>
        <dbReference type="ARBA" id="ARBA00022737"/>
    </source>
</evidence>
<dbReference type="SMART" id="SM00612">
    <property type="entry name" value="Kelch"/>
    <property type="match status" value="5"/>
</dbReference>
<keyword evidence="3" id="KW-0677">Repeat</keyword>
<dbReference type="InterPro" id="IPR023828">
    <property type="entry name" value="Peptidase_S8_Ser-AS"/>
</dbReference>
<dbReference type="Pfam" id="PF13620">
    <property type="entry name" value="CarboxypepD_reg"/>
    <property type="match status" value="2"/>
</dbReference>
<protein>
    <submittedName>
        <fullName evidence="7">Carboxypeptidase regulatory-like domain-containing protein</fullName>
    </submittedName>
</protein>
<dbReference type="InterPro" id="IPR008969">
    <property type="entry name" value="CarboxyPept-like_regulatory"/>
</dbReference>
<organism evidence="7 8">
    <name type="scientific">Streptomyces kaempferi</name>
    <dbReference type="NCBI Taxonomy" id="333725"/>
    <lineage>
        <taxon>Bacteria</taxon>
        <taxon>Bacillati</taxon>
        <taxon>Actinomycetota</taxon>
        <taxon>Actinomycetes</taxon>
        <taxon>Kitasatosporales</taxon>
        <taxon>Streptomycetaceae</taxon>
        <taxon>Streptomyces</taxon>
    </lineage>
</organism>
<dbReference type="SUPFAM" id="SSF52743">
    <property type="entry name" value="Subtilisin-like"/>
    <property type="match status" value="1"/>
</dbReference>
<dbReference type="InterPro" id="IPR011043">
    <property type="entry name" value="Gal_Oxase/kelch_b-propeller"/>
</dbReference>
<keyword evidence="1" id="KW-0880">Kelch repeat</keyword>
<keyword evidence="2" id="KW-0645">Protease</keyword>
<comment type="caution">
    <text evidence="7">The sequence shown here is derived from an EMBL/GenBank/DDBJ whole genome shotgun (WGS) entry which is preliminary data.</text>
</comment>
<dbReference type="Gene3D" id="3.40.50.200">
    <property type="entry name" value="Peptidase S8/S53 domain"/>
    <property type="match status" value="1"/>
</dbReference>
<dbReference type="Gene3D" id="2.60.40.1120">
    <property type="entry name" value="Carboxypeptidase-like, regulatory domain"/>
    <property type="match status" value="4"/>
</dbReference>
<dbReference type="SUPFAM" id="SSF49464">
    <property type="entry name" value="Carboxypeptidase regulatory domain-like"/>
    <property type="match status" value="4"/>
</dbReference>
<evidence type="ECO:0000313" key="7">
    <source>
        <dbReference type="EMBL" id="MFD1312178.1"/>
    </source>
</evidence>
<dbReference type="InterPro" id="IPR015915">
    <property type="entry name" value="Kelch-typ_b-propeller"/>
</dbReference>
<dbReference type="Pfam" id="PF24681">
    <property type="entry name" value="Kelch_KLHDC2_KLHL20_DRC7"/>
    <property type="match status" value="1"/>
</dbReference>
<name>A0ABW3XVC1_9ACTN</name>
<keyword evidence="8" id="KW-1185">Reference proteome</keyword>
<dbReference type="InterPro" id="IPR036852">
    <property type="entry name" value="Peptidase_S8/S53_dom_sf"/>
</dbReference>